<proteinExistence type="predicted"/>
<keyword evidence="1" id="KW-1133">Transmembrane helix</keyword>
<organism evidence="2 3">
    <name type="scientific">Halalkalibacter alkalisediminis</name>
    <dbReference type="NCBI Taxonomy" id="935616"/>
    <lineage>
        <taxon>Bacteria</taxon>
        <taxon>Bacillati</taxon>
        <taxon>Bacillota</taxon>
        <taxon>Bacilli</taxon>
        <taxon>Bacillales</taxon>
        <taxon>Bacillaceae</taxon>
        <taxon>Halalkalibacter</taxon>
    </lineage>
</organism>
<evidence type="ECO:0000313" key="3">
    <source>
        <dbReference type="Proteomes" id="UP001589833"/>
    </source>
</evidence>
<accession>A0ABV6NCF4</accession>
<keyword evidence="1" id="KW-0472">Membrane</keyword>
<dbReference type="EMBL" id="JBHLTR010000006">
    <property type="protein sequence ID" value="MFC0558467.1"/>
    <property type="molecule type" value="Genomic_DNA"/>
</dbReference>
<feature type="transmembrane region" description="Helical" evidence="1">
    <location>
        <begin position="12"/>
        <end position="36"/>
    </location>
</feature>
<dbReference type="RefSeq" id="WP_273840206.1">
    <property type="nucleotide sequence ID" value="NZ_JAQQWT010000001.1"/>
</dbReference>
<protein>
    <recommendedName>
        <fullName evidence="4">Chemotaxis methyl-accepting receptor HlyB-like 4HB MCP domain-containing protein</fullName>
    </recommendedName>
</protein>
<keyword evidence="3" id="KW-1185">Reference proteome</keyword>
<sequence>MKLPGYRSKTGWKMGLATLGYGLLLLGLIVIIMGPFTDEAANVNGITAQNVQEHPPEILEVRDGLVVQYQDEIKQITSSLNAAFLSLNDHLESFDTSSDWIETARTENNATYALATRFKEFQNVPGHFTPIHAIFLDSYHDIEQFHVMFAEALDVMEAKDIEKGRGMMHEAIPYLETAQTFFYQAHIRME</sequence>
<dbReference type="Proteomes" id="UP001589833">
    <property type="component" value="Unassembled WGS sequence"/>
</dbReference>
<name>A0ABV6NCF4_9BACI</name>
<reference evidence="2 3" key="1">
    <citation type="submission" date="2024-09" db="EMBL/GenBank/DDBJ databases">
        <authorList>
            <person name="Sun Q."/>
            <person name="Mori K."/>
        </authorList>
    </citation>
    <scope>NUCLEOTIDE SEQUENCE [LARGE SCALE GENOMIC DNA]</scope>
    <source>
        <strain evidence="2 3">NCAIM B.02301</strain>
    </source>
</reference>
<evidence type="ECO:0000256" key="1">
    <source>
        <dbReference type="SAM" id="Phobius"/>
    </source>
</evidence>
<comment type="caution">
    <text evidence="2">The sequence shown here is derived from an EMBL/GenBank/DDBJ whole genome shotgun (WGS) entry which is preliminary data.</text>
</comment>
<evidence type="ECO:0000313" key="2">
    <source>
        <dbReference type="EMBL" id="MFC0558467.1"/>
    </source>
</evidence>
<gene>
    <name evidence="2" type="ORF">ACFFH4_05330</name>
</gene>
<evidence type="ECO:0008006" key="4">
    <source>
        <dbReference type="Google" id="ProtNLM"/>
    </source>
</evidence>
<keyword evidence="1" id="KW-0812">Transmembrane</keyword>